<name>A0A0K6I9H3_9HYPH</name>
<feature type="domain" description="GAF" evidence="1">
    <location>
        <begin position="3"/>
        <end position="135"/>
    </location>
</feature>
<sequence>MTSSPDTVFAALHEAARTAVGARLFTVTVLDRKAGLSRRAYTSHPAEYPTSGTKPMRSDGWTDLVLGEQKSFVANTTPEFAVYFSDHALINQLGCHSAMNIPVADGAMVVGTVNILDAEGHFTPERVAKLEALVEEHRAALLDAMARVPMEA</sequence>
<accession>A0A0K6I9H3</accession>
<dbReference type="EMBL" id="CYHE01000015">
    <property type="protein sequence ID" value="CUA99790.1"/>
    <property type="molecule type" value="Genomic_DNA"/>
</dbReference>
<protein>
    <submittedName>
        <fullName evidence="2">GAF domain</fullName>
    </submittedName>
</protein>
<evidence type="ECO:0000313" key="2">
    <source>
        <dbReference type="EMBL" id="CUA99790.1"/>
    </source>
</evidence>
<dbReference type="Gene3D" id="3.30.450.40">
    <property type="match status" value="1"/>
</dbReference>
<dbReference type="AlphaFoldDB" id="A0A0K6I9H3"/>
<dbReference type="InterPro" id="IPR029016">
    <property type="entry name" value="GAF-like_dom_sf"/>
</dbReference>
<keyword evidence="3" id="KW-1185">Reference proteome</keyword>
<dbReference type="InterPro" id="IPR003018">
    <property type="entry name" value="GAF"/>
</dbReference>
<evidence type="ECO:0000259" key="1">
    <source>
        <dbReference type="Pfam" id="PF13185"/>
    </source>
</evidence>
<organism evidence="2 3">
    <name type="scientific">Pannonibacter indicus</name>
    <dbReference type="NCBI Taxonomy" id="466044"/>
    <lineage>
        <taxon>Bacteria</taxon>
        <taxon>Pseudomonadati</taxon>
        <taxon>Pseudomonadota</taxon>
        <taxon>Alphaproteobacteria</taxon>
        <taxon>Hyphomicrobiales</taxon>
        <taxon>Stappiaceae</taxon>
        <taxon>Pannonibacter</taxon>
    </lineage>
</organism>
<gene>
    <name evidence="2" type="ORF">Ga0061067_1153</name>
</gene>
<dbReference type="Pfam" id="PF13185">
    <property type="entry name" value="GAF_2"/>
    <property type="match status" value="1"/>
</dbReference>
<dbReference type="SUPFAM" id="SSF55781">
    <property type="entry name" value="GAF domain-like"/>
    <property type="match status" value="1"/>
</dbReference>
<dbReference type="RefSeq" id="WP_055456809.1">
    <property type="nucleotide sequence ID" value="NZ_CYHE01000015.1"/>
</dbReference>
<dbReference type="OrthoDB" id="7066078at2"/>
<dbReference type="Proteomes" id="UP000183900">
    <property type="component" value="Unassembled WGS sequence"/>
</dbReference>
<reference evidence="3" key="1">
    <citation type="submission" date="2015-08" db="EMBL/GenBank/DDBJ databases">
        <authorList>
            <person name="Varghese N."/>
        </authorList>
    </citation>
    <scope>NUCLEOTIDE SEQUENCE [LARGE SCALE GENOMIC DNA]</scope>
    <source>
        <strain evidence="3">DSM 23407</strain>
    </source>
</reference>
<evidence type="ECO:0000313" key="3">
    <source>
        <dbReference type="Proteomes" id="UP000183900"/>
    </source>
</evidence>
<proteinExistence type="predicted"/>